<sequence length="96" mass="10497">MKISSTCLPSVWVSLRTLLSGPVVSKHSVGPEPLTFQNFQTAPTLFSGKTASGLSHDIPKKGTVAPDYPNSLCDSTIEELKQYKLCQNRYKKVTTP</sequence>
<organism evidence="1 2">
    <name type="scientific">Triplophysa tibetana</name>
    <dbReference type="NCBI Taxonomy" id="1572043"/>
    <lineage>
        <taxon>Eukaryota</taxon>
        <taxon>Metazoa</taxon>
        <taxon>Chordata</taxon>
        <taxon>Craniata</taxon>
        <taxon>Vertebrata</taxon>
        <taxon>Euteleostomi</taxon>
        <taxon>Actinopterygii</taxon>
        <taxon>Neopterygii</taxon>
        <taxon>Teleostei</taxon>
        <taxon>Ostariophysi</taxon>
        <taxon>Cypriniformes</taxon>
        <taxon>Nemacheilidae</taxon>
        <taxon>Triplophysa</taxon>
    </lineage>
</organism>
<protein>
    <submittedName>
        <fullName evidence="1">Uncharacterized protein</fullName>
    </submittedName>
</protein>
<dbReference type="Proteomes" id="UP000324632">
    <property type="component" value="Chromosome 10"/>
</dbReference>
<evidence type="ECO:0000313" key="2">
    <source>
        <dbReference type="Proteomes" id="UP000324632"/>
    </source>
</evidence>
<name>A0A5A9P237_9TELE</name>
<dbReference type="EMBL" id="SOYY01000010">
    <property type="protein sequence ID" value="KAA0715960.1"/>
    <property type="molecule type" value="Genomic_DNA"/>
</dbReference>
<keyword evidence="2" id="KW-1185">Reference proteome</keyword>
<reference evidence="1 2" key="1">
    <citation type="journal article" date="2019" name="Mol. Ecol. Resour.">
        <title>Chromosome-level genome assembly of Triplophysa tibetana, a fish adapted to the harsh high-altitude environment of the Tibetan Plateau.</title>
        <authorList>
            <person name="Yang X."/>
            <person name="Liu H."/>
            <person name="Ma Z."/>
            <person name="Zou Y."/>
            <person name="Zou M."/>
            <person name="Mao Y."/>
            <person name="Li X."/>
            <person name="Wang H."/>
            <person name="Chen T."/>
            <person name="Wang W."/>
            <person name="Yang R."/>
        </authorList>
    </citation>
    <scope>NUCLEOTIDE SEQUENCE [LARGE SCALE GENOMIC DNA]</scope>
    <source>
        <strain evidence="1">TTIB1903HZAU</strain>
        <tissue evidence="1">Muscle</tissue>
    </source>
</reference>
<dbReference type="AlphaFoldDB" id="A0A5A9P237"/>
<accession>A0A5A9P237</accession>
<comment type="caution">
    <text evidence="1">The sequence shown here is derived from an EMBL/GenBank/DDBJ whole genome shotgun (WGS) entry which is preliminary data.</text>
</comment>
<gene>
    <name evidence="1" type="ORF">E1301_Tti016144</name>
</gene>
<evidence type="ECO:0000313" key="1">
    <source>
        <dbReference type="EMBL" id="KAA0715960.1"/>
    </source>
</evidence>
<proteinExistence type="predicted"/>